<evidence type="ECO:0000313" key="2">
    <source>
        <dbReference type="Proteomes" id="UP000304953"/>
    </source>
</evidence>
<comment type="caution">
    <text evidence="1">The sequence shown here is derived from an EMBL/GenBank/DDBJ whole genome shotgun (WGS) entry which is preliminary data.</text>
</comment>
<evidence type="ECO:0000313" key="1">
    <source>
        <dbReference type="EMBL" id="TGY91182.1"/>
    </source>
</evidence>
<gene>
    <name evidence="1" type="ORF">E5329_22475</name>
</gene>
<dbReference type="Proteomes" id="UP000304953">
    <property type="component" value="Unassembled WGS sequence"/>
</dbReference>
<sequence length="60" mass="6398">MVLKSSPIPGTAFSCLAYGEIPNLAAMAEKRWTAANANERGVPVYDFMAADFQICCLVSG</sequence>
<name>A0AC61RQN7_9FIRM</name>
<protein>
    <submittedName>
        <fullName evidence="1">Uncharacterized protein</fullName>
    </submittedName>
</protein>
<organism evidence="1 2">
    <name type="scientific">Petralouisia muris</name>
    <dbReference type="NCBI Taxonomy" id="3032872"/>
    <lineage>
        <taxon>Bacteria</taxon>
        <taxon>Bacillati</taxon>
        <taxon>Bacillota</taxon>
        <taxon>Clostridia</taxon>
        <taxon>Lachnospirales</taxon>
        <taxon>Lachnospiraceae</taxon>
        <taxon>Petralouisia</taxon>
    </lineage>
</organism>
<reference evidence="1" key="1">
    <citation type="submission" date="2019-04" db="EMBL/GenBank/DDBJ databases">
        <title>Microbes associate with the intestines of laboratory mice.</title>
        <authorList>
            <person name="Navarre W."/>
            <person name="Wong E."/>
            <person name="Huang K."/>
            <person name="Tropini C."/>
            <person name="Ng K."/>
            <person name="Yu B."/>
        </authorList>
    </citation>
    <scope>NUCLEOTIDE SEQUENCE</scope>
    <source>
        <strain evidence="1">NM01_1-7b</strain>
    </source>
</reference>
<accession>A0AC61RQN7</accession>
<keyword evidence="2" id="KW-1185">Reference proteome</keyword>
<proteinExistence type="predicted"/>
<dbReference type="EMBL" id="SRYA01000067">
    <property type="protein sequence ID" value="TGY91182.1"/>
    <property type="molecule type" value="Genomic_DNA"/>
</dbReference>